<dbReference type="InterPro" id="IPR002156">
    <property type="entry name" value="RNaseH_domain"/>
</dbReference>
<dbReference type="Gene3D" id="3.30.420.10">
    <property type="entry name" value="Ribonuclease H-like superfamily/Ribonuclease H"/>
    <property type="match status" value="1"/>
</dbReference>
<dbReference type="InterPro" id="IPR044730">
    <property type="entry name" value="RNase_H-like_dom_plant"/>
</dbReference>
<name>A0ABM4VC81_COFAR</name>
<dbReference type="PANTHER" id="PTHR47723">
    <property type="entry name" value="OS05G0353850 PROTEIN"/>
    <property type="match status" value="1"/>
</dbReference>
<proteinExistence type="predicted"/>
<evidence type="ECO:0000313" key="2">
    <source>
        <dbReference type="Proteomes" id="UP001652660"/>
    </source>
</evidence>
<dbReference type="InterPro" id="IPR036397">
    <property type="entry name" value="RNaseH_sf"/>
</dbReference>
<reference evidence="3" key="1">
    <citation type="submission" date="2025-08" db="UniProtKB">
        <authorList>
            <consortium name="RefSeq"/>
        </authorList>
    </citation>
    <scope>IDENTIFICATION</scope>
    <source>
        <tissue evidence="3">Leaves</tissue>
    </source>
</reference>
<dbReference type="PANTHER" id="PTHR47723:SF24">
    <property type="entry name" value="RNASE H TYPE-1 DOMAIN-CONTAINING PROTEIN"/>
    <property type="match status" value="1"/>
</dbReference>
<dbReference type="PROSITE" id="PS50879">
    <property type="entry name" value="RNASE_H_1"/>
    <property type="match status" value="1"/>
</dbReference>
<evidence type="ECO:0000313" key="3">
    <source>
        <dbReference type="RefSeq" id="XP_071917134.1"/>
    </source>
</evidence>
<dbReference type="InterPro" id="IPR026960">
    <property type="entry name" value="RVT-Znf"/>
</dbReference>
<gene>
    <name evidence="3" type="primary">LOC140012741</name>
</gene>
<dbReference type="Pfam" id="PF13456">
    <property type="entry name" value="RVT_3"/>
    <property type="match status" value="1"/>
</dbReference>
<keyword evidence="2" id="KW-1185">Reference proteome</keyword>
<dbReference type="Proteomes" id="UP001652660">
    <property type="component" value="Chromosome 8e"/>
</dbReference>
<dbReference type="Pfam" id="PF13966">
    <property type="entry name" value="zf-RVT"/>
    <property type="match status" value="1"/>
</dbReference>
<organism evidence="2 3">
    <name type="scientific">Coffea arabica</name>
    <name type="common">Arabian coffee</name>
    <dbReference type="NCBI Taxonomy" id="13443"/>
    <lineage>
        <taxon>Eukaryota</taxon>
        <taxon>Viridiplantae</taxon>
        <taxon>Streptophyta</taxon>
        <taxon>Embryophyta</taxon>
        <taxon>Tracheophyta</taxon>
        <taxon>Spermatophyta</taxon>
        <taxon>Magnoliopsida</taxon>
        <taxon>eudicotyledons</taxon>
        <taxon>Gunneridae</taxon>
        <taxon>Pentapetalae</taxon>
        <taxon>asterids</taxon>
        <taxon>lamiids</taxon>
        <taxon>Gentianales</taxon>
        <taxon>Rubiaceae</taxon>
        <taxon>Ixoroideae</taxon>
        <taxon>Gardenieae complex</taxon>
        <taxon>Bertiereae - Coffeeae clade</taxon>
        <taxon>Coffeeae</taxon>
        <taxon>Coffea</taxon>
    </lineage>
</organism>
<dbReference type="CDD" id="cd06222">
    <property type="entry name" value="RNase_H_like"/>
    <property type="match status" value="1"/>
</dbReference>
<dbReference type="InterPro" id="IPR053151">
    <property type="entry name" value="RNase_H-like"/>
</dbReference>
<feature type="domain" description="RNase H type-1" evidence="1">
    <location>
        <begin position="152"/>
        <end position="280"/>
    </location>
</feature>
<evidence type="ECO:0000259" key="1">
    <source>
        <dbReference type="PROSITE" id="PS50879"/>
    </source>
</evidence>
<protein>
    <recommendedName>
        <fullName evidence="1">RNase H type-1 domain-containing protein</fullName>
    </recommendedName>
</protein>
<dbReference type="GeneID" id="140012741"/>
<sequence>MGFQLPSKCFCCATAEAETIEHVFFTGRLAQEVWSFFNATCGVTPQSQNLRACLLSWWLLATTSEEWRFVLARLPSWICWNIWKARNKAVFEGVVPQNQELCKAIFRDIKAMFEIQFSRVVDARVFPEMCDAIAKLPSLKYGFTIVGWKPSATGQLTLNTDGCSKGNPGMSGGGGVIRDSDGHLVFAFSAFLGEETSLRAEILALLIGLRLCVGRGVATPFVQSDSAVLVGVLQRRFHYPWHVRAEVEQIWQMVTEVGRFSHYVRETNKVTDVLANVGVRHVQEPLRIYDTLQAAPGLARGAIRLDQLGVPVIRRGRRAVRGDI</sequence>
<accession>A0ABM4VC81</accession>
<dbReference type="RefSeq" id="XP_071917134.1">
    <property type="nucleotide sequence ID" value="XM_072061033.1"/>
</dbReference>
<dbReference type="InterPro" id="IPR012337">
    <property type="entry name" value="RNaseH-like_sf"/>
</dbReference>
<dbReference type="SUPFAM" id="SSF53098">
    <property type="entry name" value="Ribonuclease H-like"/>
    <property type="match status" value="1"/>
</dbReference>